<dbReference type="EMBL" id="KV750723">
    <property type="protein sequence ID" value="OCL03479.1"/>
    <property type="molecule type" value="Genomic_DNA"/>
</dbReference>
<feature type="compositionally biased region" description="Acidic residues" evidence="2">
    <location>
        <begin position="506"/>
        <end position="516"/>
    </location>
</feature>
<feature type="region of interest" description="Disordered" evidence="2">
    <location>
        <begin position="404"/>
        <end position="460"/>
    </location>
</feature>
<evidence type="ECO:0000256" key="1">
    <source>
        <dbReference type="SAM" id="Coils"/>
    </source>
</evidence>
<keyword evidence="4" id="KW-1185">Reference proteome</keyword>
<dbReference type="OrthoDB" id="4495335at2759"/>
<gene>
    <name evidence="3" type="ORF">AOQ84DRAFT_381595</name>
</gene>
<feature type="coiled-coil region" evidence="1">
    <location>
        <begin position="314"/>
        <end position="341"/>
    </location>
</feature>
<feature type="compositionally biased region" description="Polar residues" evidence="2">
    <location>
        <begin position="38"/>
        <end position="48"/>
    </location>
</feature>
<evidence type="ECO:0000313" key="3">
    <source>
        <dbReference type="EMBL" id="OCL03479.1"/>
    </source>
</evidence>
<feature type="coiled-coil region" evidence="1">
    <location>
        <begin position="86"/>
        <end position="139"/>
    </location>
</feature>
<feature type="compositionally biased region" description="Low complexity" evidence="2">
    <location>
        <begin position="438"/>
        <end position="460"/>
    </location>
</feature>
<protein>
    <submittedName>
        <fullName evidence="3">Uncharacterized protein</fullName>
    </submittedName>
</protein>
<dbReference type="PANTHER" id="PTHR42041">
    <property type="entry name" value="DNA ENDONUCLEASE ACTIVATOR CTP1 C-TERMINAL DOMAIN-CONTAINING PROTEIN"/>
    <property type="match status" value="1"/>
</dbReference>
<name>A0A8E2JN94_9PEZI</name>
<feature type="region of interest" description="Disordered" evidence="2">
    <location>
        <begin position="1"/>
        <end position="48"/>
    </location>
</feature>
<feature type="region of interest" description="Disordered" evidence="2">
    <location>
        <begin position="603"/>
        <end position="637"/>
    </location>
</feature>
<keyword evidence="1" id="KW-0175">Coiled coil</keyword>
<dbReference type="AlphaFoldDB" id="A0A8E2JN94"/>
<accession>A0A8E2JN94</accession>
<reference evidence="3 4" key="1">
    <citation type="journal article" date="2016" name="Nat. Commun.">
        <title>Ectomycorrhizal ecology is imprinted in the genome of the dominant symbiotic fungus Cenococcum geophilum.</title>
        <authorList>
            <consortium name="DOE Joint Genome Institute"/>
            <person name="Peter M."/>
            <person name="Kohler A."/>
            <person name="Ohm R.A."/>
            <person name="Kuo A."/>
            <person name="Krutzmann J."/>
            <person name="Morin E."/>
            <person name="Arend M."/>
            <person name="Barry K.W."/>
            <person name="Binder M."/>
            <person name="Choi C."/>
            <person name="Clum A."/>
            <person name="Copeland A."/>
            <person name="Grisel N."/>
            <person name="Haridas S."/>
            <person name="Kipfer T."/>
            <person name="LaButti K."/>
            <person name="Lindquist E."/>
            <person name="Lipzen A."/>
            <person name="Maire R."/>
            <person name="Meier B."/>
            <person name="Mihaltcheva S."/>
            <person name="Molinier V."/>
            <person name="Murat C."/>
            <person name="Poggeler S."/>
            <person name="Quandt C.A."/>
            <person name="Sperisen C."/>
            <person name="Tritt A."/>
            <person name="Tisserant E."/>
            <person name="Crous P.W."/>
            <person name="Henrissat B."/>
            <person name="Nehls U."/>
            <person name="Egli S."/>
            <person name="Spatafora J.W."/>
            <person name="Grigoriev I.V."/>
            <person name="Martin F.M."/>
        </authorList>
    </citation>
    <scope>NUCLEOTIDE SEQUENCE [LARGE SCALE GENOMIC DNA]</scope>
    <source>
        <strain evidence="3 4">CBS 207.34</strain>
    </source>
</reference>
<feature type="region of interest" description="Disordered" evidence="2">
    <location>
        <begin position="473"/>
        <end position="531"/>
    </location>
</feature>
<proteinExistence type="predicted"/>
<feature type="coiled-coil region" evidence="1">
    <location>
        <begin position="228"/>
        <end position="262"/>
    </location>
</feature>
<dbReference type="PANTHER" id="PTHR42041:SF1">
    <property type="entry name" value="DNA ENDONUCLEASE ACTIVATOR CTP1 C-TERMINAL DOMAIN-CONTAINING PROTEIN"/>
    <property type="match status" value="1"/>
</dbReference>
<evidence type="ECO:0000313" key="4">
    <source>
        <dbReference type="Proteomes" id="UP000250140"/>
    </source>
</evidence>
<sequence>MDPPPFKFPASPGTPLFPLSPERVNGNRSPYGGGHIAQSPSLPEFSTSQFGLKLSHSRDNSDANVQGMVARFNSLEIRDHKEIHRRDEVAIKRAEMAREMAEMELKKIKDEKEKVEQEARKWREEVRKLHKDIEDSRSQERKIAKRLEVAMDALDRSKEIHNNAQPVYEKEIRRMRKEAFKSSSALVKTQEELKATRNSLRITQSGLESEKMKLAKREQEAFTAQYQLVGVQEELDKAREKIKVVEEERDALKTSLKEEEVARIAAEGCIALPVATNDENDEFASPAKSPRKLRMVNMDGEDKENIMPRRAIELKSLQEELTSERRRRERAEDQIDFMKMECQFQCCSCRVAELRGSNYVHDSTYDAEMERIKATVPIITPPASDSNVDEMEGVVKLSLAGPQIDTERPSTPVEHISEEEKEQEPLVAFSPTTGTFRTLPPRAEAEPATTSTPAPALPTRPHLSSITEAAIESSPWAPAPDHSIIRTSTSPPPYCPALQTTSTCSDTDEEAIEDEPSPSPAPPSEPQTPAFHTRTITTTTTVPLHFSPAPTHNMPLTPSTISHLPSHASNPRSSQPLRNLELNALPIDREAALEQIRLRRGRARSMAAGHSTPRKQMLEGTLGRRDISAPVSRAIKR</sequence>
<organism evidence="3 4">
    <name type="scientific">Glonium stellatum</name>
    <dbReference type="NCBI Taxonomy" id="574774"/>
    <lineage>
        <taxon>Eukaryota</taxon>
        <taxon>Fungi</taxon>
        <taxon>Dikarya</taxon>
        <taxon>Ascomycota</taxon>
        <taxon>Pezizomycotina</taxon>
        <taxon>Dothideomycetes</taxon>
        <taxon>Pleosporomycetidae</taxon>
        <taxon>Gloniales</taxon>
        <taxon>Gloniaceae</taxon>
        <taxon>Glonium</taxon>
    </lineage>
</organism>
<dbReference type="Proteomes" id="UP000250140">
    <property type="component" value="Unassembled WGS sequence"/>
</dbReference>
<evidence type="ECO:0000256" key="2">
    <source>
        <dbReference type="SAM" id="MobiDB-lite"/>
    </source>
</evidence>
<feature type="compositionally biased region" description="Pro residues" evidence="2">
    <location>
        <begin position="517"/>
        <end position="526"/>
    </location>
</feature>